<protein>
    <submittedName>
        <fullName evidence="2">Uncharacterized protein</fullName>
    </submittedName>
</protein>
<dbReference type="Proteomes" id="UP000324897">
    <property type="component" value="Unassembled WGS sequence"/>
</dbReference>
<keyword evidence="3" id="KW-1185">Reference proteome</keyword>
<feature type="region of interest" description="Disordered" evidence="1">
    <location>
        <begin position="1"/>
        <end position="88"/>
    </location>
</feature>
<accession>A0A5J9SLE0</accession>
<feature type="compositionally biased region" description="Low complexity" evidence="1">
    <location>
        <begin position="71"/>
        <end position="80"/>
    </location>
</feature>
<evidence type="ECO:0000256" key="1">
    <source>
        <dbReference type="SAM" id="MobiDB-lite"/>
    </source>
</evidence>
<evidence type="ECO:0000313" key="2">
    <source>
        <dbReference type="EMBL" id="TVT99807.1"/>
    </source>
</evidence>
<dbReference type="AlphaFoldDB" id="A0A5J9SLE0"/>
<dbReference type="Gramene" id="TVT99807">
    <property type="protein sequence ID" value="TVT99807"/>
    <property type="gene ID" value="EJB05_54808"/>
</dbReference>
<feature type="compositionally biased region" description="Low complexity" evidence="1">
    <location>
        <begin position="1"/>
        <end position="14"/>
    </location>
</feature>
<dbReference type="OrthoDB" id="780193at2759"/>
<evidence type="ECO:0000313" key="3">
    <source>
        <dbReference type="Proteomes" id="UP000324897"/>
    </source>
</evidence>
<organism evidence="2 3">
    <name type="scientific">Eragrostis curvula</name>
    <name type="common">weeping love grass</name>
    <dbReference type="NCBI Taxonomy" id="38414"/>
    <lineage>
        <taxon>Eukaryota</taxon>
        <taxon>Viridiplantae</taxon>
        <taxon>Streptophyta</taxon>
        <taxon>Embryophyta</taxon>
        <taxon>Tracheophyta</taxon>
        <taxon>Spermatophyta</taxon>
        <taxon>Magnoliopsida</taxon>
        <taxon>Liliopsida</taxon>
        <taxon>Poales</taxon>
        <taxon>Poaceae</taxon>
        <taxon>PACMAD clade</taxon>
        <taxon>Chloridoideae</taxon>
        <taxon>Eragrostideae</taxon>
        <taxon>Eragrostidinae</taxon>
        <taxon>Eragrostis</taxon>
    </lineage>
</organism>
<comment type="caution">
    <text evidence="2">The sequence shown here is derived from an EMBL/GenBank/DDBJ whole genome shotgun (WGS) entry which is preliminary data.</text>
</comment>
<feature type="non-terminal residue" evidence="2">
    <location>
        <position position="1"/>
    </location>
</feature>
<dbReference type="EMBL" id="RWGY01000676">
    <property type="protein sequence ID" value="TVT99807.1"/>
    <property type="molecule type" value="Genomic_DNA"/>
</dbReference>
<gene>
    <name evidence="2" type="ORF">EJB05_54808</name>
</gene>
<feature type="region of interest" description="Disordered" evidence="1">
    <location>
        <begin position="206"/>
        <end position="241"/>
    </location>
</feature>
<name>A0A5J9SLE0_9POAL</name>
<sequence length="241" mass="23775">MDSGNSGSLQSSSGGDDDYDSRGRGGGGGGGVDSSPLSALLRPAPSHSASPFSLHGSLYGLQEFASPAPPQQQQQQAGSSNPTAGAGDAFQLTSSALLRMHQDPSSYLSFQNLLDSQSVFGAAGGFAQAPRMHEPSPSEFLASVGGGGSLGLTHGGGLMGSEGMHLHSRSDVQHHGHGGDELSGLVAGGASGGSCKLNYSTHAGASASSSAAASGDKPPEGGGGGRPARSEGLDPWICTSE</sequence>
<feature type="compositionally biased region" description="Low complexity" evidence="1">
    <location>
        <begin position="206"/>
        <end position="216"/>
    </location>
</feature>
<reference evidence="2 3" key="1">
    <citation type="journal article" date="2019" name="Sci. Rep.">
        <title>A high-quality genome of Eragrostis curvula grass provides insights into Poaceae evolution and supports new strategies to enhance forage quality.</title>
        <authorList>
            <person name="Carballo J."/>
            <person name="Santos B.A.C.M."/>
            <person name="Zappacosta D."/>
            <person name="Garbus I."/>
            <person name="Selva J.P."/>
            <person name="Gallo C.A."/>
            <person name="Diaz A."/>
            <person name="Albertini E."/>
            <person name="Caccamo M."/>
            <person name="Echenique V."/>
        </authorList>
    </citation>
    <scope>NUCLEOTIDE SEQUENCE [LARGE SCALE GENOMIC DNA]</scope>
    <source>
        <strain evidence="3">cv. Victoria</strain>
        <tissue evidence="2">Leaf</tissue>
    </source>
</reference>
<proteinExistence type="predicted"/>